<accession>A0A2K1PX95</accession>
<dbReference type="GO" id="GO:0006508">
    <property type="term" value="P:proteolysis"/>
    <property type="evidence" value="ECO:0007669"/>
    <property type="project" value="UniProtKB-KW"/>
</dbReference>
<dbReference type="Gene3D" id="2.40.50.140">
    <property type="entry name" value="Nucleic acid-binding proteins"/>
    <property type="match status" value="1"/>
</dbReference>
<dbReference type="OrthoDB" id="9810336at2"/>
<evidence type="ECO:0000256" key="4">
    <source>
        <dbReference type="ARBA" id="ARBA00023136"/>
    </source>
</evidence>
<dbReference type="GO" id="GO:0005886">
    <property type="term" value="C:plasma membrane"/>
    <property type="evidence" value="ECO:0007669"/>
    <property type="project" value="TreeGrafter"/>
</dbReference>
<keyword evidence="3 5" id="KW-1133">Transmembrane helix</keyword>
<dbReference type="AlphaFoldDB" id="A0A2K1PX95"/>
<evidence type="ECO:0000256" key="3">
    <source>
        <dbReference type="ARBA" id="ARBA00022989"/>
    </source>
</evidence>
<dbReference type="RefSeq" id="WP_103075123.1">
    <property type="nucleotide sequence ID" value="NZ_NPZB01000002.1"/>
</dbReference>
<evidence type="ECO:0000256" key="2">
    <source>
        <dbReference type="ARBA" id="ARBA00022692"/>
    </source>
</evidence>
<evidence type="ECO:0000259" key="6">
    <source>
        <dbReference type="Pfam" id="PF01957"/>
    </source>
</evidence>
<reference evidence="7 8" key="1">
    <citation type="submission" date="2017-08" db="EMBL/GenBank/DDBJ databases">
        <title>Lysobacter sylvestris genome.</title>
        <authorList>
            <person name="Zhang D.-C."/>
            <person name="Albuquerque L."/>
            <person name="Franca L."/>
            <person name="Froufe H.J.C."/>
            <person name="Barroso C."/>
            <person name="Egas C."/>
            <person name="Da Costa M."/>
            <person name="Margesin R."/>
        </authorList>
    </citation>
    <scope>NUCLEOTIDE SEQUENCE [LARGE SCALE GENOMIC DNA]</scope>
    <source>
        <strain evidence="7 8">AM20-91</strain>
    </source>
</reference>
<dbReference type="InterPro" id="IPR052165">
    <property type="entry name" value="Membrane_assoc_protease"/>
</dbReference>
<evidence type="ECO:0000313" key="7">
    <source>
        <dbReference type="EMBL" id="PNS07403.1"/>
    </source>
</evidence>
<dbReference type="InterPro" id="IPR002810">
    <property type="entry name" value="NfeD-like_C"/>
</dbReference>
<gene>
    <name evidence="7" type="ORF">Lysil_1579</name>
</gene>
<dbReference type="InterPro" id="IPR012340">
    <property type="entry name" value="NA-bd_OB-fold"/>
</dbReference>
<evidence type="ECO:0000256" key="1">
    <source>
        <dbReference type="ARBA" id="ARBA00004141"/>
    </source>
</evidence>
<dbReference type="PANTHER" id="PTHR33507">
    <property type="entry name" value="INNER MEMBRANE PROTEIN YBBJ"/>
    <property type="match status" value="1"/>
</dbReference>
<proteinExistence type="predicted"/>
<feature type="transmembrane region" description="Helical" evidence="5">
    <location>
        <begin position="45"/>
        <end position="67"/>
    </location>
</feature>
<keyword evidence="7" id="KW-0378">Hydrolase</keyword>
<evidence type="ECO:0000313" key="8">
    <source>
        <dbReference type="Proteomes" id="UP000236220"/>
    </source>
</evidence>
<dbReference type="Pfam" id="PF01957">
    <property type="entry name" value="NfeD"/>
    <property type="match status" value="1"/>
</dbReference>
<name>A0A2K1PX95_9GAMM</name>
<organism evidence="7 8">
    <name type="scientific">Solilutibacter silvestris</name>
    <dbReference type="NCBI Taxonomy" id="1645665"/>
    <lineage>
        <taxon>Bacteria</taxon>
        <taxon>Pseudomonadati</taxon>
        <taxon>Pseudomonadota</taxon>
        <taxon>Gammaproteobacteria</taxon>
        <taxon>Lysobacterales</taxon>
        <taxon>Lysobacteraceae</taxon>
        <taxon>Solilutibacter</taxon>
    </lineage>
</organism>
<feature type="domain" description="NfeD-like C-terminal" evidence="6">
    <location>
        <begin position="88"/>
        <end position="142"/>
    </location>
</feature>
<comment type="subcellular location">
    <subcellularLocation>
        <location evidence="1">Membrane</location>
        <topology evidence="1">Multi-pass membrane protein</topology>
    </subcellularLocation>
</comment>
<evidence type="ECO:0000256" key="5">
    <source>
        <dbReference type="SAM" id="Phobius"/>
    </source>
</evidence>
<keyword evidence="2 5" id="KW-0812">Transmembrane</keyword>
<keyword evidence="7" id="KW-0645">Protease</keyword>
<dbReference type="PANTHER" id="PTHR33507:SF3">
    <property type="entry name" value="INNER MEMBRANE PROTEIN YBBJ"/>
    <property type="match status" value="1"/>
</dbReference>
<dbReference type="EMBL" id="NPZB01000002">
    <property type="protein sequence ID" value="PNS07403.1"/>
    <property type="molecule type" value="Genomic_DNA"/>
</dbReference>
<keyword evidence="4 5" id="KW-0472">Membrane</keyword>
<dbReference type="Proteomes" id="UP000236220">
    <property type="component" value="Unassembled WGS sequence"/>
</dbReference>
<keyword evidence="8" id="KW-1185">Reference proteome</keyword>
<protein>
    <submittedName>
        <fullName evidence="7">Membrane protease activity regulation-related protein</fullName>
    </submittedName>
</protein>
<comment type="caution">
    <text evidence="7">The sequence shown here is derived from an EMBL/GenBank/DDBJ whole genome shotgun (WGS) entry which is preliminary data.</text>
</comment>
<dbReference type="GO" id="GO:0008233">
    <property type="term" value="F:peptidase activity"/>
    <property type="evidence" value="ECO:0007669"/>
    <property type="project" value="UniProtKB-KW"/>
</dbReference>
<sequence>MRTEVVVWAALALLLFAAEAMAPGAFMLWLGLAAAATFALVLLMPGMAVLAQVVVFAVLSVIAILIYQRWFRKRARHSDQPTLNRRAQQLVGTVVVLAEPIVNGQGRLQIADAFWTIRGPDAPAGTRVRIASTDGMVFTVEPAVGANE</sequence>